<dbReference type="AlphaFoldDB" id="A0A4S4NN37"/>
<evidence type="ECO:0000259" key="5">
    <source>
        <dbReference type="Pfam" id="PF00155"/>
    </source>
</evidence>
<protein>
    <submittedName>
        <fullName evidence="6">8-amino-7-oxononanoate synthase</fullName>
    </submittedName>
</protein>
<evidence type="ECO:0000313" key="6">
    <source>
        <dbReference type="EMBL" id="THH41374.1"/>
    </source>
</evidence>
<dbReference type="GO" id="GO:0030170">
    <property type="term" value="F:pyridoxal phosphate binding"/>
    <property type="evidence" value="ECO:0007669"/>
    <property type="project" value="InterPro"/>
</dbReference>
<dbReference type="Proteomes" id="UP000308528">
    <property type="component" value="Unassembled WGS sequence"/>
</dbReference>
<evidence type="ECO:0000256" key="2">
    <source>
        <dbReference type="ARBA" id="ARBA00010008"/>
    </source>
</evidence>
<gene>
    <name evidence="6" type="ORF">E4021_01895</name>
</gene>
<comment type="caution">
    <text evidence="6">The sequence shown here is derived from an EMBL/GenBank/DDBJ whole genome shotgun (WGS) entry which is preliminary data.</text>
</comment>
<evidence type="ECO:0000256" key="3">
    <source>
        <dbReference type="ARBA" id="ARBA00022679"/>
    </source>
</evidence>
<keyword evidence="3" id="KW-0808">Transferase</keyword>
<reference evidence="6 7" key="1">
    <citation type="submission" date="2019-04" db="EMBL/GenBank/DDBJ databases">
        <title>Lewinella litorea sp. nov., isolated from a marine sand.</title>
        <authorList>
            <person name="Yoon J.-H."/>
        </authorList>
    </citation>
    <scope>NUCLEOTIDE SEQUENCE [LARGE SCALE GENOMIC DNA]</scope>
    <source>
        <strain evidence="6 7">HSMS-39</strain>
    </source>
</reference>
<dbReference type="InterPro" id="IPR015421">
    <property type="entry name" value="PyrdxlP-dep_Trfase_major"/>
</dbReference>
<dbReference type="InterPro" id="IPR004839">
    <property type="entry name" value="Aminotransferase_I/II_large"/>
</dbReference>
<dbReference type="PANTHER" id="PTHR13693">
    <property type="entry name" value="CLASS II AMINOTRANSFERASE/8-AMINO-7-OXONONANOATE SYNTHASE"/>
    <property type="match status" value="1"/>
</dbReference>
<evidence type="ECO:0000313" key="7">
    <source>
        <dbReference type="Proteomes" id="UP000308528"/>
    </source>
</evidence>
<dbReference type="PANTHER" id="PTHR13693:SF77">
    <property type="entry name" value="8-AMINO-7-OXONONANOATE SYNTHASE"/>
    <property type="match status" value="1"/>
</dbReference>
<sequence>MVLRQGRQPLQWRQLGPHLPVGHQTGRLALAGPDFLESRLDALRAAGNYRELPGTRVGADFWSNDYLGLARRLESLSRPAFHTAPGSRLISGDHGGISALESDIAAFHGFPAALLFGSGYTANLGLLSCIARRTDTIVYDELIHASLRDGIRLSGAAARRCRHNSVSQARRLLDAARDGEGQSFFVTESRFSMDGDQAPLTELAQACDQAGAHLIVDEAHAIGIDGPKGAGCVADQQLQDRIFASVVTYGKAPGFHGAAVVGSRSLRDYLINFSRPFIFTTAPRPAQLAGLAEVYRLLDLEQSTLRQQLQHVIDHYCTRIGSELGSSIPVMDGPIQIMHLPGNDRVMALEKQLLERGLLVKGIRSPSVPRGTERLRICLHAYNTEAEIDQLTTALRGGMEMHSV</sequence>
<dbReference type="EMBL" id="SRSF01000001">
    <property type="protein sequence ID" value="THH41374.1"/>
    <property type="molecule type" value="Genomic_DNA"/>
</dbReference>
<comment type="cofactor">
    <cofactor evidence="1">
        <name>pyridoxal 5'-phosphate</name>
        <dbReference type="ChEBI" id="CHEBI:597326"/>
    </cofactor>
</comment>
<dbReference type="OrthoDB" id="9807157at2"/>
<dbReference type="Gene3D" id="3.40.640.10">
    <property type="entry name" value="Type I PLP-dependent aspartate aminotransferase-like (Major domain)"/>
    <property type="match status" value="1"/>
</dbReference>
<dbReference type="Pfam" id="PF00155">
    <property type="entry name" value="Aminotran_1_2"/>
    <property type="match status" value="1"/>
</dbReference>
<keyword evidence="4" id="KW-0663">Pyridoxal phosphate</keyword>
<keyword evidence="7" id="KW-1185">Reference proteome</keyword>
<evidence type="ECO:0000256" key="1">
    <source>
        <dbReference type="ARBA" id="ARBA00001933"/>
    </source>
</evidence>
<dbReference type="SUPFAM" id="SSF53383">
    <property type="entry name" value="PLP-dependent transferases"/>
    <property type="match status" value="1"/>
</dbReference>
<organism evidence="6 7">
    <name type="scientific">Neolewinella litorea</name>
    <dbReference type="NCBI Taxonomy" id="2562452"/>
    <lineage>
        <taxon>Bacteria</taxon>
        <taxon>Pseudomonadati</taxon>
        <taxon>Bacteroidota</taxon>
        <taxon>Saprospiria</taxon>
        <taxon>Saprospirales</taxon>
        <taxon>Lewinellaceae</taxon>
        <taxon>Neolewinella</taxon>
    </lineage>
</organism>
<accession>A0A4S4NN37</accession>
<dbReference type="InterPro" id="IPR015422">
    <property type="entry name" value="PyrdxlP-dep_Trfase_small"/>
</dbReference>
<dbReference type="InterPro" id="IPR050087">
    <property type="entry name" value="AON_synthase_class-II"/>
</dbReference>
<name>A0A4S4NN37_9BACT</name>
<proteinExistence type="inferred from homology"/>
<feature type="domain" description="Aminotransferase class I/classII large" evidence="5">
    <location>
        <begin position="63"/>
        <end position="395"/>
    </location>
</feature>
<comment type="similarity">
    <text evidence="2">Belongs to the class-II pyridoxal-phosphate-dependent aminotransferase family. BioF subfamily.</text>
</comment>
<dbReference type="GO" id="GO:0016740">
    <property type="term" value="F:transferase activity"/>
    <property type="evidence" value="ECO:0007669"/>
    <property type="project" value="UniProtKB-KW"/>
</dbReference>
<dbReference type="Gene3D" id="3.90.1150.10">
    <property type="entry name" value="Aspartate Aminotransferase, domain 1"/>
    <property type="match status" value="1"/>
</dbReference>
<evidence type="ECO:0000256" key="4">
    <source>
        <dbReference type="ARBA" id="ARBA00022898"/>
    </source>
</evidence>
<dbReference type="InterPro" id="IPR015424">
    <property type="entry name" value="PyrdxlP-dep_Trfase"/>
</dbReference>